<comment type="subcellular location">
    <subcellularLocation>
        <location evidence="1">Membrane</location>
        <topology evidence="1">Multi-pass membrane protein</topology>
    </subcellularLocation>
</comment>
<evidence type="ECO:0000313" key="9">
    <source>
        <dbReference type="EMBL" id="KAK3059209.1"/>
    </source>
</evidence>
<comment type="caution">
    <text evidence="9">The sequence shown here is derived from an EMBL/GenBank/DDBJ whole genome shotgun (WGS) entry which is preliminary data.</text>
</comment>
<evidence type="ECO:0000313" key="10">
    <source>
        <dbReference type="Proteomes" id="UP001271007"/>
    </source>
</evidence>
<gene>
    <name evidence="9" type="ORF">LTR09_000775</name>
</gene>
<feature type="transmembrane region" description="Helical" evidence="7">
    <location>
        <begin position="316"/>
        <end position="335"/>
    </location>
</feature>
<feature type="transmembrane region" description="Helical" evidence="7">
    <location>
        <begin position="382"/>
        <end position="402"/>
    </location>
</feature>
<feature type="transmembrane region" description="Helical" evidence="7">
    <location>
        <begin position="131"/>
        <end position="154"/>
    </location>
</feature>
<keyword evidence="3 7" id="KW-0812">Transmembrane</keyword>
<feature type="transmembrane region" description="Helical" evidence="7">
    <location>
        <begin position="423"/>
        <end position="447"/>
    </location>
</feature>
<accession>A0AAJ0GK98</accession>
<feature type="transmembrane region" description="Helical" evidence="7">
    <location>
        <begin position="83"/>
        <end position="101"/>
    </location>
</feature>
<sequence length="486" mass="52528">MTNYSSSEGEKITHISSAQTDPEQLTGEILKEDDIESHEVFKKNGEVDFRNVGWVRCSLIFLKVLFATGVLSIPIAMVSLGAVGGALSLIGWGSLNTYTAIVQGDFRNRHRGCHSIADMAEEVGGRVLKEIVGALFIIAYVLCAGAGILGLSVAFNTFSGHGACTVWFGLVSAILVACAASVRKFQKLSFLTAAGFVSIFVAVLMVVIAVTMRDRPAAAPQTGPFELGYYAIPPIVTFAGGMTATCTIFISTAGTSAFLPVISEMREPKDYRKAVYLAMGFVTSSYLCFALVVYRWCGEWVASPSLGSAGHDMQVAAYAVGFIGLIVSACLYLHVAAKYVFVRILRNSRHLQANTMVHWGTWLGCTFGLCSVAFILAEAIPIFNYLIAITGSFCFAPLAIMLPGYLWMHDHKDWRQGSVGKMVAYWLHAAMIILGAFICVGGTYGVAMEIKAAYASGSIGEYMHIPFVKGNYLLTGLRRWCFLVLG</sequence>
<dbReference type="Pfam" id="PF01490">
    <property type="entry name" value="Aa_trans"/>
    <property type="match status" value="1"/>
</dbReference>
<name>A0AAJ0GK98_9PEZI</name>
<dbReference type="GO" id="GO:0015179">
    <property type="term" value="F:L-amino acid transmembrane transporter activity"/>
    <property type="evidence" value="ECO:0007669"/>
    <property type="project" value="TreeGrafter"/>
</dbReference>
<protein>
    <recommendedName>
        <fullName evidence="8">Amino acid transporter transmembrane domain-containing protein</fullName>
    </recommendedName>
</protein>
<evidence type="ECO:0000259" key="8">
    <source>
        <dbReference type="Pfam" id="PF01490"/>
    </source>
</evidence>
<dbReference type="InterPro" id="IPR013057">
    <property type="entry name" value="AA_transpt_TM"/>
</dbReference>
<feature type="transmembrane region" description="Helical" evidence="7">
    <location>
        <begin position="274"/>
        <end position="296"/>
    </location>
</feature>
<feature type="transmembrane region" description="Helical" evidence="7">
    <location>
        <begin position="160"/>
        <end position="182"/>
    </location>
</feature>
<keyword evidence="10" id="KW-1185">Reference proteome</keyword>
<dbReference type="Proteomes" id="UP001271007">
    <property type="component" value="Unassembled WGS sequence"/>
</dbReference>
<dbReference type="AlphaFoldDB" id="A0AAJ0GK98"/>
<evidence type="ECO:0000256" key="3">
    <source>
        <dbReference type="ARBA" id="ARBA00022692"/>
    </source>
</evidence>
<feature type="region of interest" description="Disordered" evidence="6">
    <location>
        <begin position="1"/>
        <end position="20"/>
    </location>
</feature>
<organism evidence="9 10">
    <name type="scientific">Extremus antarcticus</name>
    <dbReference type="NCBI Taxonomy" id="702011"/>
    <lineage>
        <taxon>Eukaryota</taxon>
        <taxon>Fungi</taxon>
        <taxon>Dikarya</taxon>
        <taxon>Ascomycota</taxon>
        <taxon>Pezizomycotina</taxon>
        <taxon>Dothideomycetes</taxon>
        <taxon>Dothideomycetidae</taxon>
        <taxon>Mycosphaerellales</taxon>
        <taxon>Extremaceae</taxon>
        <taxon>Extremus</taxon>
    </lineage>
</organism>
<dbReference type="PANTHER" id="PTHR22950:SF697">
    <property type="entry name" value="AMINO ACID TRANSPORTER (EUROFUNG)"/>
    <property type="match status" value="1"/>
</dbReference>
<evidence type="ECO:0000256" key="4">
    <source>
        <dbReference type="ARBA" id="ARBA00022989"/>
    </source>
</evidence>
<evidence type="ECO:0000256" key="7">
    <source>
        <dbReference type="SAM" id="Phobius"/>
    </source>
</evidence>
<evidence type="ECO:0000256" key="5">
    <source>
        <dbReference type="ARBA" id="ARBA00023136"/>
    </source>
</evidence>
<dbReference type="FunFam" id="1.20.1740.10:FF:000039">
    <property type="entry name" value="Neutral amino acid transporter (Eurofung)"/>
    <property type="match status" value="1"/>
</dbReference>
<feature type="transmembrane region" description="Helical" evidence="7">
    <location>
        <begin position="59"/>
        <end position="77"/>
    </location>
</feature>
<dbReference type="PANTHER" id="PTHR22950">
    <property type="entry name" value="AMINO ACID TRANSPORTER"/>
    <property type="match status" value="1"/>
</dbReference>
<dbReference type="EMBL" id="JAWDJX010000001">
    <property type="protein sequence ID" value="KAK3059209.1"/>
    <property type="molecule type" value="Genomic_DNA"/>
</dbReference>
<feature type="domain" description="Amino acid transporter transmembrane" evidence="8">
    <location>
        <begin position="51"/>
        <end position="446"/>
    </location>
</feature>
<comment type="similarity">
    <text evidence="2">Belongs to the amino acid/polyamine transporter 2 family.</text>
</comment>
<keyword evidence="5 7" id="KW-0472">Membrane</keyword>
<evidence type="ECO:0000256" key="2">
    <source>
        <dbReference type="ARBA" id="ARBA00008066"/>
    </source>
</evidence>
<feature type="transmembrane region" description="Helical" evidence="7">
    <location>
        <begin position="189"/>
        <end position="212"/>
    </location>
</feature>
<proteinExistence type="inferred from homology"/>
<dbReference type="GO" id="GO:0016020">
    <property type="term" value="C:membrane"/>
    <property type="evidence" value="ECO:0007669"/>
    <property type="project" value="UniProtKB-SubCell"/>
</dbReference>
<feature type="transmembrane region" description="Helical" evidence="7">
    <location>
        <begin position="232"/>
        <end position="262"/>
    </location>
</feature>
<evidence type="ECO:0000256" key="6">
    <source>
        <dbReference type="SAM" id="MobiDB-lite"/>
    </source>
</evidence>
<evidence type="ECO:0000256" key="1">
    <source>
        <dbReference type="ARBA" id="ARBA00004141"/>
    </source>
</evidence>
<keyword evidence="4 7" id="KW-1133">Transmembrane helix</keyword>
<feature type="transmembrane region" description="Helical" evidence="7">
    <location>
        <begin position="356"/>
        <end position="376"/>
    </location>
</feature>
<reference evidence="9" key="1">
    <citation type="submission" date="2023-04" db="EMBL/GenBank/DDBJ databases">
        <title>Black Yeasts Isolated from many extreme environments.</title>
        <authorList>
            <person name="Coleine C."/>
            <person name="Stajich J.E."/>
            <person name="Selbmann L."/>
        </authorList>
    </citation>
    <scope>NUCLEOTIDE SEQUENCE</scope>
    <source>
        <strain evidence="9">CCFEE 5312</strain>
    </source>
</reference>